<keyword evidence="1" id="KW-1015">Disulfide bond</keyword>
<evidence type="ECO:0000259" key="3">
    <source>
        <dbReference type="PROSITE" id="PS50026"/>
    </source>
</evidence>
<dbReference type="Pfam" id="PF23106">
    <property type="entry name" value="EGF_Teneurin"/>
    <property type="match status" value="2"/>
</dbReference>
<dbReference type="Gene3D" id="2.10.25.10">
    <property type="entry name" value="Laminin"/>
    <property type="match status" value="1"/>
</dbReference>
<dbReference type="InterPro" id="IPR048325">
    <property type="entry name" value="ZSWIM3_N"/>
</dbReference>
<dbReference type="PROSITE" id="PS00022">
    <property type="entry name" value="EGF_1"/>
    <property type="match status" value="2"/>
</dbReference>
<dbReference type="OrthoDB" id="192253at2759"/>
<keyword evidence="4" id="KW-0378">Hydrolase</keyword>
<sequence length="664" mass="73345">MEESDIITVGKTFQTYNELERFVQNYQALNFIQLYKRNSQSIAAAEKRRTGSTKIKEDLKYNRINFSCIHGGKKFQTNSTGKRPNTSIFFQIQCQSVDEHDNLIQSYFTSHLLKYHGHRHTRDCQHILFGNVTKSKHMAHGYGSSDIIHPIAETRHAIKAVGQFIKRDAQIHFTVVNNPVRSISVLEPGYKGGCDDQIRSTTPKSAQQKNCLMAINAGFFNTHNGSCLGNVISDGKVVLDSNGVQNAHFGITKDGHLFFGYLSEIDLVAEQFQQLVGGVIWLVRDGKKYITESIKIECQDTQETGTLERFANVMSARSVVGSDKDGRVLIMQVDGKTDHNGMSLYEMADVLLEYGFVNAINLDGGGSATYVVNDTLVNYPTDRCLDDEKFNCARKVSTILCVHEVECSPLDCSGHGTCKDGKCLCNTNWAGSACDRLKCQNDCSQHGTCTEDGCTCEAGWKGDNCNTSCSQGYYGKNCVQQCSCSHGSNGTCDAVNGHCDCQPGFTGQLCENECPVGFYGNHCSSVCLCTDGCPCHSLTGSCNFTDLDQHYMQAGKCYAKQQIQRQHLVSDKSEEFRTITISVICISTLAAVSVIVNIVLVCKLFTTKKKVKHGKKKRERTKYSFVSKSENEMSSLSDYPMVTTTFSKEAKQTGVGVGVNLNSD</sequence>
<dbReference type="PANTHER" id="PTHR40446:SF2">
    <property type="entry name" value="N-ACETYLGLUCOSAMINE-1-PHOSPHODIESTER ALPHA-N-ACETYLGLUCOSAMINIDASE"/>
    <property type="match status" value="1"/>
</dbReference>
<keyword evidence="2" id="KW-0472">Membrane</keyword>
<name>A0A8S3UKS1_MYTED</name>
<keyword evidence="2" id="KW-1133">Transmembrane helix</keyword>
<keyword evidence="2" id="KW-0812">Transmembrane</keyword>
<evidence type="ECO:0000256" key="2">
    <source>
        <dbReference type="SAM" id="Phobius"/>
    </source>
</evidence>
<dbReference type="GO" id="GO:0003944">
    <property type="term" value="F:N-acetylglucosamine-1-phosphodiester alpha-N-acetylglucosaminidase activity"/>
    <property type="evidence" value="ECO:0007669"/>
    <property type="project" value="UniProtKB-EC"/>
</dbReference>
<dbReference type="InterPro" id="IPR018711">
    <property type="entry name" value="NAGPA"/>
</dbReference>
<dbReference type="CDD" id="cd00055">
    <property type="entry name" value="EGF_Lam"/>
    <property type="match status" value="1"/>
</dbReference>
<evidence type="ECO:0000256" key="1">
    <source>
        <dbReference type="PROSITE-ProRule" id="PRU00076"/>
    </source>
</evidence>
<evidence type="ECO:0000313" key="4">
    <source>
        <dbReference type="EMBL" id="CAG2246982.1"/>
    </source>
</evidence>
<dbReference type="PROSITE" id="PS50026">
    <property type="entry name" value="EGF_3"/>
    <property type="match status" value="1"/>
</dbReference>
<dbReference type="InterPro" id="IPR000742">
    <property type="entry name" value="EGF"/>
</dbReference>
<keyword evidence="5" id="KW-1185">Reference proteome</keyword>
<gene>
    <name evidence="4" type="ORF">MEDL_58866</name>
</gene>
<feature type="domain" description="EGF-like" evidence="3">
    <location>
        <begin position="435"/>
        <end position="466"/>
    </location>
</feature>
<dbReference type="Pfam" id="PF09992">
    <property type="entry name" value="NAGPA"/>
    <property type="match status" value="1"/>
</dbReference>
<keyword evidence="1" id="KW-0245">EGF-like domain</keyword>
<dbReference type="SMART" id="SM00180">
    <property type="entry name" value="EGF_Lam"/>
    <property type="match status" value="1"/>
</dbReference>
<protein>
    <submittedName>
        <fullName evidence="4">NAGPA</fullName>
        <ecNumber evidence="4">3.1.4.45</ecNumber>
    </submittedName>
</protein>
<feature type="transmembrane region" description="Helical" evidence="2">
    <location>
        <begin position="579"/>
        <end position="606"/>
    </location>
</feature>
<dbReference type="Gene3D" id="2.170.300.10">
    <property type="entry name" value="Tie2 ligand-binding domain superfamily"/>
    <property type="match status" value="1"/>
</dbReference>
<dbReference type="EMBL" id="CAJPWZ010002886">
    <property type="protein sequence ID" value="CAG2246982.1"/>
    <property type="molecule type" value="Genomic_DNA"/>
</dbReference>
<feature type="disulfide bond" evidence="1">
    <location>
        <begin position="456"/>
        <end position="465"/>
    </location>
</feature>
<organism evidence="4 5">
    <name type="scientific">Mytilus edulis</name>
    <name type="common">Blue mussel</name>
    <dbReference type="NCBI Taxonomy" id="6550"/>
    <lineage>
        <taxon>Eukaryota</taxon>
        <taxon>Metazoa</taxon>
        <taxon>Spiralia</taxon>
        <taxon>Lophotrochozoa</taxon>
        <taxon>Mollusca</taxon>
        <taxon>Bivalvia</taxon>
        <taxon>Autobranchia</taxon>
        <taxon>Pteriomorphia</taxon>
        <taxon>Mytilida</taxon>
        <taxon>Mytiloidea</taxon>
        <taxon>Mytilidae</taxon>
        <taxon>Mytilinae</taxon>
        <taxon>Mytilus</taxon>
    </lineage>
</organism>
<dbReference type="AlphaFoldDB" id="A0A8S3UKS1"/>
<dbReference type="Pfam" id="PF21599">
    <property type="entry name" value="ZSWIM3_N"/>
    <property type="match status" value="1"/>
</dbReference>
<dbReference type="SMART" id="SM00181">
    <property type="entry name" value="EGF"/>
    <property type="match status" value="3"/>
</dbReference>
<evidence type="ECO:0000313" key="5">
    <source>
        <dbReference type="Proteomes" id="UP000683360"/>
    </source>
</evidence>
<comment type="caution">
    <text evidence="1">Lacks conserved residue(s) required for the propagation of feature annotation.</text>
</comment>
<dbReference type="InterPro" id="IPR002049">
    <property type="entry name" value="LE_dom"/>
</dbReference>
<dbReference type="EC" id="3.1.4.45" evidence="4"/>
<reference evidence="4" key="1">
    <citation type="submission" date="2021-03" db="EMBL/GenBank/DDBJ databases">
        <authorList>
            <person name="Bekaert M."/>
        </authorList>
    </citation>
    <scope>NUCLEOTIDE SEQUENCE</scope>
</reference>
<dbReference type="GO" id="GO:0033299">
    <property type="term" value="P:secretion of lysosomal enzymes"/>
    <property type="evidence" value="ECO:0007669"/>
    <property type="project" value="TreeGrafter"/>
</dbReference>
<proteinExistence type="predicted"/>
<dbReference type="Proteomes" id="UP000683360">
    <property type="component" value="Unassembled WGS sequence"/>
</dbReference>
<feature type="disulfide bond" evidence="1">
    <location>
        <begin position="439"/>
        <end position="449"/>
    </location>
</feature>
<accession>A0A8S3UKS1</accession>
<comment type="caution">
    <text evidence="4">The sequence shown here is derived from an EMBL/GenBank/DDBJ whole genome shotgun (WGS) entry which is preliminary data.</text>
</comment>
<dbReference type="PANTHER" id="PTHR40446">
    <property type="entry name" value="N-ACETYLGLUCOSAMINE-1-PHOSPHODIESTER ALPHA-N-ACETYLGLUCOSAMINIDASE"/>
    <property type="match status" value="1"/>
</dbReference>
<dbReference type="SUPFAM" id="SSF57196">
    <property type="entry name" value="EGF/Laminin"/>
    <property type="match status" value="1"/>
</dbReference>